<evidence type="ECO:0000256" key="1">
    <source>
        <dbReference type="SAM" id="MobiDB-lite"/>
    </source>
</evidence>
<evidence type="ECO:0000313" key="2">
    <source>
        <dbReference type="EMBL" id="GMT11379.1"/>
    </source>
</evidence>
<dbReference type="Proteomes" id="UP001432322">
    <property type="component" value="Unassembled WGS sequence"/>
</dbReference>
<feature type="region of interest" description="Disordered" evidence="1">
    <location>
        <begin position="106"/>
        <end position="131"/>
    </location>
</feature>
<feature type="non-terminal residue" evidence="2">
    <location>
        <position position="218"/>
    </location>
</feature>
<evidence type="ECO:0000313" key="3">
    <source>
        <dbReference type="Proteomes" id="UP001432322"/>
    </source>
</evidence>
<organism evidence="2 3">
    <name type="scientific">Pristionchus fissidentatus</name>
    <dbReference type="NCBI Taxonomy" id="1538716"/>
    <lineage>
        <taxon>Eukaryota</taxon>
        <taxon>Metazoa</taxon>
        <taxon>Ecdysozoa</taxon>
        <taxon>Nematoda</taxon>
        <taxon>Chromadorea</taxon>
        <taxon>Rhabditida</taxon>
        <taxon>Rhabditina</taxon>
        <taxon>Diplogasteromorpha</taxon>
        <taxon>Diplogasteroidea</taxon>
        <taxon>Neodiplogasteridae</taxon>
        <taxon>Pristionchus</taxon>
    </lineage>
</organism>
<feature type="non-terminal residue" evidence="2">
    <location>
        <position position="1"/>
    </location>
</feature>
<feature type="compositionally biased region" description="Basic and acidic residues" evidence="1">
    <location>
        <begin position="106"/>
        <end position="119"/>
    </location>
</feature>
<feature type="region of interest" description="Disordered" evidence="1">
    <location>
        <begin position="19"/>
        <end position="55"/>
    </location>
</feature>
<feature type="compositionally biased region" description="Low complexity" evidence="1">
    <location>
        <begin position="19"/>
        <end position="30"/>
    </location>
</feature>
<sequence length="218" mass="22282">ARAAQAAAEAEAARATQVAAEAVAEQDAQASMESKKDKKEKTGESETEDNCDVPTGEVIAVTMPAASLVFSSTDEDCHDGLSGTSSAADAVLPAMEYVDAAFDANEERQAPTHDSTHSEDDSDVGGSATMTADAGATAAVAVLSAEGDFGAVEESNAGDESEKGDAASSTSTIAAKDGWINLSLPCNGSTNEDEDDEIPLECLSRSKESLIDQKDDAP</sequence>
<keyword evidence="3" id="KW-1185">Reference proteome</keyword>
<reference evidence="2" key="1">
    <citation type="submission" date="2023-10" db="EMBL/GenBank/DDBJ databases">
        <title>Genome assembly of Pristionchus species.</title>
        <authorList>
            <person name="Yoshida K."/>
            <person name="Sommer R.J."/>
        </authorList>
    </citation>
    <scope>NUCLEOTIDE SEQUENCE</scope>
    <source>
        <strain evidence="2">RS5133</strain>
    </source>
</reference>
<protein>
    <submittedName>
        <fullName evidence="2">Uncharacterized protein</fullName>
    </submittedName>
</protein>
<feature type="compositionally biased region" description="Basic and acidic residues" evidence="1">
    <location>
        <begin position="33"/>
        <end position="44"/>
    </location>
</feature>
<feature type="compositionally biased region" description="Basic and acidic residues" evidence="1">
    <location>
        <begin position="204"/>
        <end position="218"/>
    </location>
</feature>
<dbReference type="EMBL" id="BTSY01000001">
    <property type="protein sequence ID" value="GMT11379.1"/>
    <property type="molecule type" value="Genomic_DNA"/>
</dbReference>
<dbReference type="AlphaFoldDB" id="A0AAV5V067"/>
<feature type="region of interest" description="Disordered" evidence="1">
    <location>
        <begin position="151"/>
        <end position="218"/>
    </location>
</feature>
<proteinExistence type="predicted"/>
<comment type="caution">
    <text evidence="2">The sequence shown here is derived from an EMBL/GenBank/DDBJ whole genome shotgun (WGS) entry which is preliminary data.</text>
</comment>
<accession>A0AAV5V067</accession>
<gene>
    <name evidence="2" type="ORF">PFISCL1PPCAC_2676</name>
</gene>
<name>A0AAV5V067_9BILA</name>